<gene>
    <name evidence="3" type="ORF">VitviT2T_005280</name>
</gene>
<accession>A0ABY9BU38</accession>
<evidence type="ECO:0000256" key="1">
    <source>
        <dbReference type="ARBA" id="ARBA00008874"/>
    </source>
</evidence>
<keyword evidence="4" id="KW-1185">Reference proteome</keyword>
<dbReference type="SUPFAM" id="SSF56112">
    <property type="entry name" value="Protein kinase-like (PK-like)"/>
    <property type="match status" value="1"/>
</dbReference>
<dbReference type="InterPro" id="IPR047173">
    <property type="entry name" value="STRAD_A/B-like"/>
</dbReference>
<dbReference type="EMBL" id="CP126651">
    <property type="protein sequence ID" value="WJZ85760.1"/>
    <property type="molecule type" value="Genomic_DNA"/>
</dbReference>
<sequence length="303" mass="34326">MVQGAGNEPPLMVVTDPQTKNEYRIRDVIGTSNGATVYQADESYESNKATAVAVKILNIKNKDERYWDLKHDILNSKSLPHHPNVVEIKASFSVDDNLCVVMPFMSFGSLQSLISSRFRNCFSEDCIAIILTETLKGVAHIHRNRHIHKHIDAKNIFLCESSAIRLAFAAAEYDHGQNHTTTALPNLCDWPAPEVQGCCTTMSDIWLVGITALQLAFGLRVSTRQGMARMIKMYRKDWDERTQKVGLDPTQRHLPRSFQDMVGMCLGQEQLDRPTASELLKHDLFKNRGDVHCFFNAINRKRI</sequence>
<proteinExistence type="inferred from homology"/>
<dbReference type="PANTHER" id="PTHR48014">
    <property type="entry name" value="SERINE/THREONINE-PROTEIN KINASE FRAY2"/>
    <property type="match status" value="1"/>
</dbReference>
<comment type="similarity">
    <text evidence="1">Belongs to the protein kinase superfamily. STE Ser/Thr protein kinase family. STE20 subfamily.</text>
</comment>
<dbReference type="InterPro" id="IPR000719">
    <property type="entry name" value="Prot_kinase_dom"/>
</dbReference>
<evidence type="ECO:0000313" key="3">
    <source>
        <dbReference type="EMBL" id="WJZ85760.1"/>
    </source>
</evidence>
<dbReference type="PANTHER" id="PTHR48014:SF7">
    <property type="entry name" value="SERINE_THREONINE-PROTEIN KINASE BLUS1"/>
    <property type="match status" value="1"/>
</dbReference>
<reference evidence="3 4" key="1">
    <citation type="journal article" date="2023" name="Hortic Res">
        <title>The complete reference genome for grapevine (Vitis vinifera L.) genetics and breeding.</title>
        <authorList>
            <person name="Shi X."/>
            <person name="Cao S."/>
            <person name="Wang X."/>
            <person name="Huang S."/>
            <person name="Wang Y."/>
            <person name="Liu Z."/>
            <person name="Liu W."/>
            <person name="Leng X."/>
            <person name="Peng Y."/>
            <person name="Wang N."/>
            <person name="Wang Y."/>
            <person name="Ma Z."/>
            <person name="Xu X."/>
            <person name="Zhang F."/>
            <person name="Xue H."/>
            <person name="Zhong H."/>
            <person name="Wang Y."/>
            <person name="Zhang K."/>
            <person name="Velt A."/>
            <person name="Avia K."/>
            <person name="Holtgrawe D."/>
            <person name="Grimplet J."/>
            <person name="Matus J.T."/>
            <person name="Ware D."/>
            <person name="Wu X."/>
            <person name="Wang H."/>
            <person name="Liu C."/>
            <person name="Fang Y."/>
            <person name="Rustenholz C."/>
            <person name="Cheng Z."/>
            <person name="Xiao H."/>
            <person name="Zhou Y."/>
        </authorList>
    </citation>
    <scope>NUCLEOTIDE SEQUENCE [LARGE SCALE GENOMIC DNA]</scope>
    <source>
        <strain evidence="4">cv. Pinot noir / PN40024</strain>
        <tissue evidence="3">Leaf</tissue>
    </source>
</reference>
<protein>
    <recommendedName>
        <fullName evidence="2">Protein kinase domain-containing protein</fullName>
    </recommendedName>
</protein>
<evidence type="ECO:0000313" key="4">
    <source>
        <dbReference type="Proteomes" id="UP001227230"/>
    </source>
</evidence>
<feature type="domain" description="Protein kinase" evidence="2">
    <location>
        <begin position="23"/>
        <end position="285"/>
    </location>
</feature>
<name>A0ABY9BU38_VITVI</name>
<dbReference type="InterPro" id="IPR011009">
    <property type="entry name" value="Kinase-like_dom_sf"/>
</dbReference>
<dbReference type="Gene3D" id="1.10.510.10">
    <property type="entry name" value="Transferase(Phosphotransferase) domain 1"/>
    <property type="match status" value="1"/>
</dbReference>
<dbReference type="Pfam" id="PF00069">
    <property type="entry name" value="Pkinase"/>
    <property type="match status" value="1"/>
</dbReference>
<evidence type="ECO:0000259" key="2">
    <source>
        <dbReference type="PROSITE" id="PS50011"/>
    </source>
</evidence>
<dbReference type="PROSITE" id="PS50011">
    <property type="entry name" value="PROTEIN_KINASE_DOM"/>
    <property type="match status" value="1"/>
</dbReference>
<dbReference type="Proteomes" id="UP001227230">
    <property type="component" value="Chromosome 4"/>
</dbReference>
<organism evidence="3 4">
    <name type="scientific">Vitis vinifera</name>
    <name type="common">Grape</name>
    <dbReference type="NCBI Taxonomy" id="29760"/>
    <lineage>
        <taxon>Eukaryota</taxon>
        <taxon>Viridiplantae</taxon>
        <taxon>Streptophyta</taxon>
        <taxon>Embryophyta</taxon>
        <taxon>Tracheophyta</taxon>
        <taxon>Spermatophyta</taxon>
        <taxon>Magnoliopsida</taxon>
        <taxon>eudicotyledons</taxon>
        <taxon>Gunneridae</taxon>
        <taxon>Pentapetalae</taxon>
        <taxon>rosids</taxon>
        <taxon>Vitales</taxon>
        <taxon>Vitaceae</taxon>
        <taxon>Viteae</taxon>
        <taxon>Vitis</taxon>
    </lineage>
</organism>